<keyword evidence="2" id="KW-1185">Reference proteome</keyword>
<reference evidence="1" key="1">
    <citation type="submission" date="2018-11" db="EMBL/GenBank/DDBJ databases">
        <title>The sequence and de novo assembly of Larimichthys crocea genome using PacBio and Hi-C technologies.</title>
        <authorList>
            <person name="Xu P."/>
            <person name="Chen B."/>
            <person name="Zhou Z."/>
            <person name="Ke Q."/>
            <person name="Wu Y."/>
            <person name="Bai H."/>
            <person name="Pu F."/>
        </authorList>
    </citation>
    <scope>NUCLEOTIDE SEQUENCE</scope>
    <source>
        <tissue evidence="1">Muscle</tissue>
    </source>
</reference>
<dbReference type="EMBL" id="CM011688">
    <property type="protein sequence ID" value="TMS10328.1"/>
    <property type="molecule type" value="Genomic_DNA"/>
</dbReference>
<gene>
    <name evidence="1" type="ORF">E3U43_002987</name>
</gene>
<proteinExistence type="predicted"/>
<protein>
    <submittedName>
        <fullName evidence="1">Uncharacterized protein</fullName>
    </submittedName>
</protein>
<sequence>MNLRNTRRAKCRLLPQCYRGAAEVTCPAHRLSQPCSPQPNTGSVFTPPIYINDSVTPSPCKSSASRKSKRKFPDFSGLRKSLSKRRSDKQRKRSINRASCGDLVDEPAGVSPSGSITSMPSCLPFPWFGERGREKEEGGERGRERLRSVSSSSLPYLTTTGRRDQTLDDDPVPTNNNNQWQSRPVLEWNNQQVCLWLIAMNMDQYASEFAAKGVDGTQLLNMDSEKLKALGVCSHSDRSALKKKLKEMKKGEERGQRKGEKRLKEEKEKEKNVVLEKESEEQEKARMMMMVIGEKPVKDTRRSGKTVRTESLL</sequence>
<dbReference type="Proteomes" id="UP000793456">
    <property type="component" value="Chromosome XV"/>
</dbReference>
<name>A0ACD3QV19_LARCR</name>
<accession>A0ACD3QV19</accession>
<evidence type="ECO:0000313" key="2">
    <source>
        <dbReference type="Proteomes" id="UP000793456"/>
    </source>
</evidence>
<evidence type="ECO:0000313" key="1">
    <source>
        <dbReference type="EMBL" id="TMS10328.1"/>
    </source>
</evidence>
<organism evidence="1 2">
    <name type="scientific">Larimichthys crocea</name>
    <name type="common">Large yellow croaker</name>
    <name type="synonym">Pseudosciaena crocea</name>
    <dbReference type="NCBI Taxonomy" id="215358"/>
    <lineage>
        <taxon>Eukaryota</taxon>
        <taxon>Metazoa</taxon>
        <taxon>Chordata</taxon>
        <taxon>Craniata</taxon>
        <taxon>Vertebrata</taxon>
        <taxon>Euteleostomi</taxon>
        <taxon>Actinopterygii</taxon>
        <taxon>Neopterygii</taxon>
        <taxon>Teleostei</taxon>
        <taxon>Neoteleostei</taxon>
        <taxon>Acanthomorphata</taxon>
        <taxon>Eupercaria</taxon>
        <taxon>Sciaenidae</taxon>
        <taxon>Larimichthys</taxon>
    </lineage>
</organism>
<comment type="caution">
    <text evidence="1">The sequence shown here is derived from an EMBL/GenBank/DDBJ whole genome shotgun (WGS) entry which is preliminary data.</text>
</comment>